<comment type="caution">
    <text evidence="1">The sequence shown here is derived from an EMBL/GenBank/DDBJ whole genome shotgun (WGS) entry which is preliminary data.</text>
</comment>
<dbReference type="EMBL" id="CAFZ01001016">
    <property type="protein sequence ID" value="CCA76804.1"/>
    <property type="molecule type" value="Genomic_DNA"/>
</dbReference>
<dbReference type="AlphaFoldDB" id="G4TZR1"/>
<gene>
    <name evidence="1" type="ORF">PIIN_10790</name>
</gene>
<proteinExistence type="predicted"/>
<dbReference type="Gene3D" id="3.80.10.10">
    <property type="entry name" value="Ribonuclease Inhibitor"/>
    <property type="match status" value="1"/>
</dbReference>
<evidence type="ECO:0008006" key="3">
    <source>
        <dbReference type="Google" id="ProtNLM"/>
    </source>
</evidence>
<organism evidence="1 2">
    <name type="scientific">Serendipita indica (strain DSM 11827)</name>
    <name type="common">Root endophyte fungus</name>
    <name type="synonym">Piriformospora indica</name>
    <dbReference type="NCBI Taxonomy" id="1109443"/>
    <lineage>
        <taxon>Eukaryota</taxon>
        <taxon>Fungi</taxon>
        <taxon>Dikarya</taxon>
        <taxon>Basidiomycota</taxon>
        <taxon>Agaricomycotina</taxon>
        <taxon>Agaricomycetes</taxon>
        <taxon>Sebacinales</taxon>
        <taxon>Serendipitaceae</taxon>
        <taxon>Serendipita</taxon>
    </lineage>
</organism>
<dbReference type="InParanoid" id="G4TZR1"/>
<reference evidence="1 2" key="1">
    <citation type="journal article" date="2011" name="PLoS Pathog.">
        <title>Endophytic Life Strategies Decoded by Genome and Transcriptome Analyses of the Mutualistic Root Symbiont Piriformospora indica.</title>
        <authorList>
            <person name="Zuccaro A."/>
            <person name="Lahrmann U."/>
            <person name="Guldener U."/>
            <person name="Langen G."/>
            <person name="Pfiffi S."/>
            <person name="Biedenkopf D."/>
            <person name="Wong P."/>
            <person name="Samans B."/>
            <person name="Grimm C."/>
            <person name="Basiewicz M."/>
            <person name="Murat C."/>
            <person name="Martin F."/>
            <person name="Kogel K.H."/>
        </authorList>
    </citation>
    <scope>NUCLEOTIDE SEQUENCE [LARGE SCALE GENOMIC DNA]</scope>
    <source>
        <strain evidence="1 2">DSM 11827</strain>
    </source>
</reference>
<dbReference type="SUPFAM" id="SSF52047">
    <property type="entry name" value="RNI-like"/>
    <property type="match status" value="1"/>
</dbReference>
<accession>G4TZR1</accession>
<feature type="non-terminal residue" evidence="1">
    <location>
        <position position="1"/>
    </location>
</feature>
<name>G4TZR1_SERID</name>
<evidence type="ECO:0000313" key="2">
    <source>
        <dbReference type="Proteomes" id="UP000007148"/>
    </source>
</evidence>
<sequence length="538" mass="60246">MTAIILELSGDSPLELAYYAESDIIRKVAHLIQPHLHRVTHLKLLQYHGESDHGTDPFFPHTIFPSLQDISTQYISPKDIVACLSHHEVLAPYKHLIEGDVFSVELKIKEKNLVSFQSTVISMENIQRLEDIPTLEGVSIFGDYEPSGDLSPPVKERQHKLGWKSLFISRFPWKRIQGILGRCTSLVSLSLMGIDETAALELAQMIPQLILLEEISVELDGDTALETPAISSGHGSDQTRIRTISLDLSRVVSNTEITGDILRLLLPISPRLEWLSLRGCRMNKLDFTEINKLKELRTLVLSIWGSTLEPKTTRLMLACPKLEMVQISGPTNALNSLGSSSARELDYEFAAMESSPIIKITGQDWPSLRSLTLSMDSTPTLCGLDSLRQLSLWSQSLVTTMILYLAMHPSELPLLETLDLHASPEWDILFIMLEKRLLTQTYGIKPIENLIFDRAISTRIKHSLASLLAGHILPRPSNYELSMQGNLELFLDTNIPGCVDCHLYLYPCDLVVLHTSPIGSVSTIEYPESVDEILRTQA</sequence>
<keyword evidence="2" id="KW-1185">Reference proteome</keyword>
<dbReference type="HOGENOM" id="CLU_015287_1_0_1"/>
<dbReference type="InterPro" id="IPR032675">
    <property type="entry name" value="LRR_dom_sf"/>
</dbReference>
<evidence type="ECO:0000313" key="1">
    <source>
        <dbReference type="EMBL" id="CCA76804.1"/>
    </source>
</evidence>
<dbReference type="OrthoDB" id="3169344at2759"/>
<protein>
    <recommendedName>
        <fullName evidence="3">F-box domain-containing protein</fullName>
    </recommendedName>
</protein>
<dbReference type="Proteomes" id="UP000007148">
    <property type="component" value="Unassembled WGS sequence"/>
</dbReference>